<dbReference type="OrthoDB" id="9801841at2"/>
<evidence type="ECO:0000313" key="2">
    <source>
        <dbReference type="Proteomes" id="UP000094622"/>
    </source>
</evidence>
<comment type="caution">
    <text evidence="1">The sequence shown here is derived from an EMBL/GenBank/DDBJ whole genome shotgun (WGS) entry which is preliminary data.</text>
</comment>
<protein>
    <submittedName>
        <fullName evidence="1">Uncharacterized protein</fullName>
    </submittedName>
</protein>
<reference evidence="1 2" key="1">
    <citation type="submission" date="2016-07" db="EMBL/GenBank/DDBJ databases">
        <title>Draft Genome Sequence of Methylobrevis pamukkalensis PK2.</title>
        <authorList>
            <person name="Vasilenko O.V."/>
            <person name="Doronina N.V."/>
            <person name="Shmareva M.N."/>
            <person name="Tarlachkov S.V."/>
            <person name="Mustakhimov I."/>
            <person name="Trotsenko Y.A."/>
        </authorList>
    </citation>
    <scope>NUCLEOTIDE SEQUENCE [LARGE SCALE GENOMIC DNA]</scope>
    <source>
        <strain evidence="1 2">PK2</strain>
    </source>
</reference>
<dbReference type="AlphaFoldDB" id="A0A1E3H339"/>
<keyword evidence="2" id="KW-1185">Reference proteome</keyword>
<dbReference type="RefSeq" id="WP_141703576.1">
    <property type="nucleotide sequence ID" value="NZ_MCRJ01000042.1"/>
</dbReference>
<name>A0A1E3H339_9HYPH</name>
<sequence>MTIHLKTPAGRENHDSAEAAYRGLSASGGGPSYLAIPGGKIADVRAELDALAAQLAENVAATRERRPIEAVAPAGGAGDLVRRIGLAMQLEYVGRREGAAAPAFYTGFTTDKAMEVPARDALDIRVMLTRNQLSSLAEALRPIVEEGEAPRADSDPLAFFRRIQELSARANNDMRQIGETTELGSLLGEYLEDLPYRSEILNLTQADWARFNRARQRDLIYQLKSKLALYRDIHATPEKWIKLDPRAVDGEDVTTIPLYRLP</sequence>
<dbReference type="EMBL" id="MCRJ01000042">
    <property type="protein sequence ID" value="ODN70704.1"/>
    <property type="molecule type" value="Genomic_DNA"/>
</dbReference>
<proteinExistence type="predicted"/>
<organism evidence="1 2">
    <name type="scientific">Methylobrevis pamukkalensis</name>
    <dbReference type="NCBI Taxonomy" id="1439726"/>
    <lineage>
        <taxon>Bacteria</taxon>
        <taxon>Pseudomonadati</taxon>
        <taxon>Pseudomonadota</taxon>
        <taxon>Alphaproteobacteria</taxon>
        <taxon>Hyphomicrobiales</taxon>
        <taxon>Pleomorphomonadaceae</taxon>
        <taxon>Methylobrevis</taxon>
    </lineage>
</organism>
<dbReference type="Proteomes" id="UP000094622">
    <property type="component" value="Unassembled WGS sequence"/>
</dbReference>
<evidence type="ECO:0000313" key="1">
    <source>
        <dbReference type="EMBL" id="ODN70704.1"/>
    </source>
</evidence>
<gene>
    <name evidence="1" type="ORF">A6302_01989</name>
</gene>
<accession>A0A1E3H339</accession>